<dbReference type="AlphaFoldDB" id="S4YFU4"/>
<evidence type="ECO:0000256" key="1">
    <source>
        <dbReference type="ARBA" id="ARBA00022670"/>
    </source>
</evidence>
<dbReference type="PATRIC" id="fig|1348660.3.peg.2193"/>
<dbReference type="EMBL" id="CP006566">
    <property type="protein sequence ID" value="AGP44317.1"/>
    <property type="molecule type" value="Genomic_DNA"/>
</dbReference>
<evidence type="ECO:0000313" key="7">
    <source>
        <dbReference type="Proteomes" id="UP000014900"/>
    </source>
</evidence>
<dbReference type="InterPro" id="IPR023302">
    <property type="entry name" value="Pept_S9A_N"/>
</dbReference>
<dbReference type="InterPro" id="IPR001375">
    <property type="entry name" value="Peptidase_S9_cat"/>
</dbReference>
<dbReference type="KEGG" id="sry:M621_11280"/>
<dbReference type="SUPFAM" id="SSF50993">
    <property type="entry name" value="Peptidase/esterase 'gauge' domain"/>
    <property type="match status" value="1"/>
</dbReference>
<dbReference type="PROSITE" id="PS51318">
    <property type="entry name" value="TAT"/>
    <property type="match status" value="1"/>
</dbReference>
<dbReference type="GO" id="GO:0070012">
    <property type="term" value="F:oligopeptidase activity"/>
    <property type="evidence" value="ECO:0007669"/>
    <property type="project" value="TreeGrafter"/>
</dbReference>
<dbReference type="PANTHER" id="PTHR42881:SF13">
    <property type="entry name" value="PROLYL ENDOPEPTIDASE"/>
    <property type="match status" value="1"/>
</dbReference>
<keyword evidence="2" id="KW-0378">Hydrolase</keyword>
<dbReference type="GO" id="GO:0006508">
    <property type="term" value="P:proteolysis"/>
    <property type="evidence" value="ECO:0007669"/>
    <property type="project" value="UniProtKB-KW"/>
</dbReference>
<dbReference type="GO" id="GO:0004252">
    <property type="term" value="F:serine-type endopeptidase activity"/>
    <property type="evidence" value="ECO:0007669"/>
    <property type="project" value="InterPro"/>
</dbReference>
<dbReference type="Pfam" id="PF02897">
    <property type="entry name" value="Peptidase_S9_N"/>
    <property type="match status" value="1"/>
</dbReference>
<dbReference type="SUPFAM" id="SSF53474">
    <property type="entry name" value="alpha/beta-Hydrolases"/>
    <property type="match status" value="1"/>
</dbReference>
<dbReference type="eggNOG" id="COG1505">
    <property type="taxonomic scope" value="Bacteria"/>
</dbReference>
<feature type="domain" description="Peptidase S9A N-terminal" evidence="5">
    <location>
        <begin position="41"/>
        <end position="445"/>
    </location>
</feature>
<dbReference type="Pfam" id="PF00326">
    <property type="entry name" value="Peptidase_S9"/>
    <property type="match status" value="1"/>
</dbReference>
<keyword evidence="1" id="KW-0645">Protease</keyword>
<dbReference type="PRINTS" id="PR00862">
    <property type="entry name" value="PROLIGOPTASE"/>
</dbReference>
<dbReference type="GO" id="GO:0005829">
    <property type="term" value="C:cytosol"/>
    <property type="evidence" value="ECO:0007669"/>
    <property type="project" value="TreeGrafter"/>
</dbReference>
<proteinExistence type="predicted"/>
<name>S4YFU4_SERPL</name>
<evidence type="ECO:0000259" key="4">
    <source>
        <dbReference type="Pfam" id="PF00326"/>
    </source>
</evidence>
<dbReference type="InterPro" id="IPR051167">
    <property type="entry name" value="Prolyl_oligopep/macrocyclase"/>
</dbReference>
<dbReference type="InterPro" id="IPR006311">
    <property type="entry name" value="TAT_signal"/>
</dbReference>
<evidence type="ECO:0000256" key="3">
    <source>
        <dbReference type="ARBA" id="ARBA00022825"/>
    </source>
</evidence>
<keyword evidence="3" id="KW-0720">Serine protease</keyword>
<dbReference type="InterPro" id="IPR002470">
    <property type="entry name" value="Peptidase_S9A"/>
</dbReference>
<accession>S4YFU4</accession>
<dbReference type="HOGENOM" id="CLU_011290_4_0_6"/>
<protein>
    <submittedName>
        <fullName evidence="6">Prolyl oligopeptidase</fullName>
    </submittedName>
</protein>
<sequence length="720" mass="79834">MILPVSNRRQFIKLSAQTAGAVFAMTSLPNSVRLAMAAEGGASATDEFLWLEALQGKAAQAWVKQENQRTAARFAQGKGFQQVEKQVLDILNKDSQIPWVAKRGDYYYNFWQDQTNPRGLWRRTTLQEYRKANPVWETVLDIDALGKAEGKDWVFQGSVPLPPEYRYCLLELSPDGGDATEIREFDLVSKAFVKNGFVLPVAKSQASWIDKDTLFVATDFGAGSMTQSGYARIAKRWRRGTPLSAAQTLYEAQPHDMTVFAYHDHTPGFERSYVGRSLDFYRRETFVLAEQDRQIKIDIPADAEFSTHREWLLIKPSSDWDVGGTRYPSGSLLAAHFDDYLAGKRELTVLFTPSAQAALSGYSGTRDHLILSIMDNVVNRLEVLTPQGKSWQRRPLGKPGAISTISAGGIDDETNDYFLTIGGFLQPTSLYLGNLDGGEAELLKQGPQDFDAGGYQVSQHFVASRDGTRVPYFQISAKEIKLDGSNPTLLYGYGGFEVSLLPGYMGSKAPAWLERGGVYVVANIRGGGEYGPAWHQAALKQNRHRAYEDFAAVAQDLTARKVTSSQHLGARGGSNGGLLVGNMLTLYPQLFGCIVCEVPLLDMLRYTQLSAGASWIAEYGDPAKAEEWAYIKTFSPYHNIKADVPYPPVLFYTATSDDRVNPSHARKMAARMQQMGYQQAYFYENTEGGHSAAADKKQAAFHSALVSEFMWTTLNGKSPD</sequence>
<evidence type="ECO:0000313" key="6">
    <source>
        <dbReference type="EMBL" id="AGP44317.1"/>
    </source>
</evidence>
<dbReference type="Proteomes" id="UP000014900">
    <property type="component" value="Chromosome"/>
</dbReference>
<dbReference type="InterPro" id="IPR029058">
    <property type="entry name" value="AB_hydrolase_fold"/>
</dbReference>
<dbReference type="PANTHER" id="PTHR42881">
    <property type="entry name" value="PROLYL ENDOPEPTIDASE"/>
    <property type="match status" value="1"/>
</dbReference>
<dbReference type="Gene3D" id="3.40.50.1820">
    <property type="entry name" value="alpha/beta hydrolase"/>
    <property type="match status" value="1"/>
</dbReference>
<dbReference type="Gene3D" id="2.130.10.120">
    <property type="entry name" value="Prolyl oligopeptidase, N-terminal domain"/>
    <property type="match status" value="1"/>
</dbReference>
<gene>
    <name evidence="6" type="ORF">M621_11280</name>
</gene>
<evidence type="ECO:0000256" key="2">
    <source>
        <dbReference type="ARBA" id="ARBA00022801"/>
    </source>
</evidence>
<organism evidence="6 7">
    <name type="scientific">Serratia plymuthica S13</name>
    <dbReference type="NCBI Taxonomy" id="1348660"/>
    <lineage>
        <taxon>Bacteria</taxon>
        <taxon>Pseudomonadati</taxon>
        <taxon>Pseudomonadota</taxon>
        <taxon>Gammaproteobacteria</taxon>
        <taxon>Enterobacterales</taxon>
        <taxon>Yersiniaceae</taxon>
        <taxon>Serratia</taxon>
    </lineage>
</organism>
<feature type="domain" description="Peptidase S9 prolyl oligopeptidase catalytic" evidence="4">
    <location>
        <begin position="510"/>
        <end position="715"/>
    </location>
</feature>
<evidence type="ECO:0000259" key="5">
    <source>
        <dbReference type="Pfam" id="PF02897"/>
    </source>
</evidence>
<reference evidence="6 7" key="1">
    <citation type="journal article" date="2013" name="Genome Announc.">
        <title>Genome Sequence of Serratia plymuthica Strain S13, an Endophyte with Germination- and Plant-Growth-Promoting Activity from the Flower of Styrian Oil Pumpkin.</title>
        <authorList>
            <person name="Muller H."/>
            <person name="Furnkranz M."/>
            <person name="Grube M."/>
            <person name="Berg G."/>
        </authorList>
    </citation>
    <scope>NUCLEOTIDE SEQUENCE [LARGE SCALE GENOMIC DNA]</scope>
    <source>
        <strain evidence="6">S13</strain>
    </source>
</reference>